<evidence type="ECO:0000313" key="2">
    <source>
        <dbReference type="EMBL" id="EKF40868.1"/>
    </source>
</evidence>
<accession>K2N021</accession>
<dbReference type="EMBL" id="AMSI01000014">
    <property type="protein sequence ID" value="EKF40868.1"/>
    <property type="molecule type" value="Genomic_DNA"/>
</dbReference>
<protein>
    <recommendedName>
        <fullName evidence="4">RecT family protein</fullName>
    </recommendedName>
</protein>
<reference evidence="2 3" key="1">
    <citation type="journal article" date="2012" name="J. Bacteriol.">
        <title>Genome Sequence of Nitratireductor indicus Type Strain C115.</title>
        <authorList>
            <person name="Lai Q."/>
            <person name="Li G."/>
            <person name="Yu Z."/>
            <person name="Shao Z."/>
        </authorList>
    </citation>
    <scope>NUCLEOTIDE SEQUENCE [LARGE SCALE GENOMIC DNA]</scope>
    <source>
        <strain evidence="2 3">C115</strain>
    </source>
</reference>
<feature type="region of interest" description="Disordered" evidence="1">
    <location>
        <begin position="184"/>
        <end position="219"/>
    </location>
</feature>
<dbReference type="GO" id="GO:0006259">
    <property type="term" value="P:DNA metabolic process"/>
    <property type="evidence" value="ECO:0007669"/>
    <property type="project" value="InterPro"/>
</dbReference>
<dbReference type="GO" id="GO:0003677">
    <property type="term" value="F:DNA binding"/>
    <property type="evidence" value="ECO:0007669"/>
    <property type="project" value="InterPro"/>
</dbReference>
<dbReference type="PATRIC" id="fig|1231190.3.peg.3778"/>
<dbReference type="InterPro" id="IPR018330">
    <property type="entry name" value="RecT_fam"/>
</dbReference>
<dbReference type="Pfam" id="PF03837">
    <property type="entry name" value="RecT"/>
    <property type="match status" value="1"/>
</dbReference>
<proteinExistence type="predicted"/>
<dbReference type="STRING" id="721133.SAMN05216176_102634"/>
<evidence type="ECO:0000313" key="3">
    <source>
        <dbReference type="Proteomes" id="UP000007374"/>
    </source>
</evidence>
<comment type="caution">
    <text evidence="2">The sequence shown here is derived from an EMBL/GenBank/DDBJ whole genome shotgun (WGS) entry which is preliminary data.</text>
</comment>
<dbReference type="OrthoDB" id="8909920at2"/>
<name>K2N021_9HYPH</name>
<dbReference type="eggNOG" id="ENOG5030Z9E">
    <property type="taxonomic scope" value="Bacteria"/>
</dbReference>
<keyword evidence="3" id="KW-1185">Reference proteome</keyword>
<sequence>MNAIVQHDPERLPSLQSGGAVKAIVPQDFDGAWRIALAVCKAGMAPKGLETPEKAMVAIMHGMEVGMTPMASLQSIAVVNGRPTIWGDGAIGLVRGSGKLEWIKEKLTGDGENMAASCEVKRKGEADPTKATFSVADAKKANLWGKQGPWQQYPKRMLAMRARAFALRDAFADVLRGLGIAEEVQDTPQERPQAPKPPAPPAPPTQKIENQETIDAGTGEVIDDSQIVRETGEDIGAVMADGEFDAAAFFEEMETSFAAENSVEGVEERWTEFDPMAQFEGDESNQGIALAIKKRRLREIERASNEQE</sequence>
<organism evidence="2 3">
    <name type="scientific">Nitratireductor indicus C115</name>
    <dbReference type="NCBI Taxonomy" id="1231190"/>
    <lineage>
        <taxon>Bacteria</taxon>
        <taxon>Pseudomonadati</taxon>
        <taxon>Pseudomonadota</taxon>
        <taxon>Alphaproteobacteria</taxon>
        <taxon>Hyphomicrobiales</taxon>
        <taxon>Phyllobacteriaceae</taxon>
        <taxon>Nitratireductor</taxon>
    </lineage>
</organism>
<dbReference type="AlphaFoldDB" id="K2N021"/>
<evidence type="ECO:0000256" key="1">
    <source>
        <dbReference type="SAM" id="MobiDB-lite"/>
    </source>
</evidence>
<gene>
    <name evidence="2" type="ORF">NA8A_18292</name>
</gene>
<evidence type="ECO:0008006" key="4">
    <source>
        <dbReference type="Google" id="ProtNLM"/>
    </source>
</evidence>
<dbReference type="Proteomes" id="UP000007374">
    <property type="component" value="Unassembled WGS sequence"/>
</dbReference>
<feature type="compositionally biased region" description="Pro residues" evidence="1">
    <location>
        <begin position="194"/>
        <end position="204"/>
    </location>
</feature>